<name>A0AA42J0L8_9FIRM</name>
<protein>
    <submittedName>
        <fullName evidence="1">Uncharacterized protein</fullName>
    </submittedName>
</protein>
<evidence type="ECO:0000313" key="1">
    <source>
        <dbReference type="EMBL" id="MDA3731582.1"/>
    </source>
</evidence>
<gene>
    <name evidence="1" type="ORF">PBV87_08855</name>
</gene>
<evidence type="ECO:0000313" key="2">
    <source>
        <dbReference type="Proteomes" id="UP001169242"/>
    </source>
</evidence>
<organism evidence="1 2">
    <name type="scientific">Holtiella tumoricola</name>
    <dbReference type="NCBI Taxonomy" id="3018743"/>
    <lineage>
        <taxon>Bacteria</taxon>
        <taxon>Bacillati</taxon>
        <taxon>Bacillota</taxon>
        <taxon>Clostridia</taxon>
        <taxon>Lachnospirales</taxon>
        <taxon>Cellulosilyticaceae</taxon>
        <taxon>Holtiella</taxon>
    </lineage>
</organism>
<reference evidence="1" key="1">
    <citation type="journal article" date="2023" name="Int. J. Syst. Evol. Microbiol.">
        <title>&lt;i&gt;Holtiella tumoricola&lt;/i&gt; gen. nov. sp. nov., isolated from a human clinical sample.</title>
        <authorList>
            <person name="Allen-Vercoe E."/>
            <person name="Daigneault M.C."/>
            <person name="Vancuren S.J."/>
            <person name="Cochrane K."/>
            <person name="O'Neal L.L."/>
            <person name="Sankaranarayanan K."/>
            <person name="Lawson P.A."/>
        </authorList>
    </citation>
    <scope>NUCLEOTIDE SEQUENCE</scope>
    <source>
        <strain evidence="1">CC70A</strain>
    </source>
</reference>
<proteinExistence type="predicted"/>
<keyword evidence="2" id="KW-1185">Reference proteome</keyword>
<dbReference type="AlphaFoldDB" id="A0AA42J0L8"/>
<dbReference type="RefSeq" id="WP_271011949.1">
    <property type="nucleotide sequence ID" value="NZ_JAQIFT010000039.1"/>
</dbReference>
<dbReference type="EMBL" id="JAQIFT010000039">
    <property type="protein sequence ID" value="MDA3731582.1"/>
    <property type="molecule type" value="Genomic_DNA"/>
</dbReference>
<comment type="caution">
    <text evidence="1">The sequence shown here is derived from an EMBL/GenBank/DDBJ whole genome shotgun (WGS) entry which is preliminary data.</text>
</comment>
<dbReference type="Proteomes" id="UP001169242">
    <property type="component" value="Unassembled WGS sequence"/>
</dbReference>
<accession>A0AA42J0L8</accession>
<sequence>MVNRMFENLPGNMQTGYYEKLSRVISEIDNKFDKDSELLLNKPEHVAYFRKRKSQELLGRLDGSWEEIYAKIPSFYRFFFVKDFIEKIKGFVNVLYYTHIDYLTAMVIVESVNTDIYKYIYQLVPPGCDLVLFNKTLVRSLYGGFYIGQPTIISHKAASQGLKSYNFMNRDLIFLPHGSVISNSQSLDISEGQFRIQGQGEIQLIRFESKGQLSIRLEPEVLAEIYIDDELYTGPVQAKPFSHLKIVGEDIEFNKIIVRMEG</sequence>